<dbReference type="GO" id="GO:0004736">
    <property type="term" value="F:pyruvate carboxylase activity"/>
    <property type="evidence" value="ECO:0007669"/>
    <property type="project" value="UniProtKB-EC"/>
</dbReference>
<protein>
    <submittedName>
        <fullName evidence="1">Pyruvate carboxylase</fullName>
        <ecNumber evidence="1">6.4.1.1</ecNumber>
        <ecNumber evidence="1">6.4.1.7</ecNumber>
    </submittedName>
</protein>
<gene>
    <name evidence="1" type="primary">cfiA_2</name>
    <name evidence="1" type="ORF">NCTC5664_02476</name>
</gene>
<name>A0A380DZ63_STAAU</name>
<dbReference type="AlphaFoldDB" id="A0A380DZ63"/>
<keyword evidence="1" id="KW-0436">Ligase</keyword>
<proteinExistence type="predicted"/>
<dbReference type="EC" id="6.4.1.7" evidence="1"/>
<dbReference type="PANTHER" id="PTHR43778">
    <property type="entry name" value="PYRUVATE CARBOXYLASE"/>
    <property type="match status" value="1"/>
</dbReference>
<evidence type="ECO:0000313" key="2">
    <source>
        <dbReference type="Proteomes" id="UP000254502"/>
    </source>
</evidence>
<organism evidence="1 2">
    <name type="scientific">Staphylococcus aureus</name>
    <dbReference type="NCBI Taxonomy" id="1280"/>
    <lineage>
        <taxon>Bacteria</taxon>
        <taxon>Bacillati</taxon>
        <taxon>Bacillota</taxon>
        <taxon>Bacilli</taxon>
        <taxon>Bacillales</taxon>
        <taxon>Staphylococcaceae</taxon>
        <taxon>Staphylococcus</taxon>
    </lineage>
</organism>
<dbReference type="InterPro" id="IPR055268">
    <property type="entry name" value="PCB-like"/>
</dbReference>
<keyword evidence="1" id="KW-0670">Pyruvate</keyword>
<dbReference type="GO" id="GO:0034029">
    <property type="term" value="F:2-oxoglutarate carboxylase activity"/>
    <property type="evidence" value="ECO:0007669"/>
    <property type="project" value="UniProtKB-EC"/>
</dbReference>
<sequence>MLDEVGPKGVAEWVKKQDDVLLTDTTFRDAHQSLLATRVRTKDMINIASKTADVFKDGFSLEMWGGATFDVAYNFLKENPWERLERLRKAIPKCIIPNVVTCFKRSWL</sequence>
<evidence type="ECO:0000313" key="1">
    <source>
        <dbReference type="EMBL" id="SUK82826.1"/>
    </source>
</evidence>
<dbReference type="EMBL" id="UHAQ01000003">
    <property type="protein sequence ID" value="SUK82826.1"/>
    <property type="molecule type" value="Genomic_DNA"/>
</dbReference>
<reference evidence="1 2" key="1">
    <citation type="submission" date="2018-06" db="EMBL/GenBank/DDBJ databases">
        <authorList>
            <consortium name="Pathogen Informatics"/>
            <person name="Doyle S."/>
        </authorList>
    </citation>
    <scope>NUCLEOTIDE SEQUENCE [LARGE SCALE GENOMIC DNA]</scope>
    <source>
        <strain evidence="1 2">NCTC5664</strain>
    </source>
</reference>
<dbReference type="SUPFAM" id="SSF51569">
    <property type="entry name" value="Aldolase"/>
    <property type="match status" value="1"/>
</dbReference>
<dbReference type="GO" id="GO:0005737">
    <property type="term" value="C:cytoplasm"/>
    <property type="evidence" value="ECO:0007669"/>
    <property type="project" value="TreeGrafter"/>
</dbReference>
<dbReference type="Proteomes" id="UP000254502">
    <property type="component" value="Unassembled WGS sequence"/>
</dbReference>
<dbReference type="Gene3D" id="3.20.20.70">
    <property type="entry name" value="Aldolase class I"/>
    <property type="match status" value="1"/>
</dbReference>
<accession>A0A380DZ63</accession>
<dbReference type="EC" id="6.4.1.1" evidence="1"/>
<dbReference type="InterPro" id="IPR013785">
    <property type="entry name" value="Aldolase_TIM"/>
</dbReference>
<dbReference type="PANTHER" id="PTHR43778:SF2">
    <property type="entry name" value="PYRUVATE CARBOXYLASE, MITOCHONDRIAL"/>
    <property type="match status" value="1"/>
</dbReference>
<dbReference type="GO" id="GO:0006094">
    <property type="term" value="P:gluconeogenesis"/>
    <property type="evidence" value="ECO:0007669"/>
    <property type="project" value="TreeGrafter"/>
</dbReference>